<reference evidence="1 2" key="1">
    <citation type="submission" date="2014-04" db="EMBL/GenBank/DDBJ databases">
        <authorList>
            <consortium name="DOE Joint Genome Institute"/>
            <person name="Kuo A."/>
            <person name="Kohler A."/>
            <person name="Nagy L.G."/>
            <person name="Floudas D."/>
            <person name="Copeland A."/>
            <person name="Barry K.W."/>
            <person name="Cichocki N."/>
            <person name="Veneault-Fourrey C."/>
            <person name="LaButti K."/>
            <person name="Lindquist E.A."/>
            <person name="Lipzen A."/>
            <person name="Lundell T."/>
            <person name="Morin E."/>
            <person name="Murat C."/>
            <person name="Sun H."/>
            <person name="Tunlid A."/>
            <person name="Henrissat B."/>
            <person name="Grigoriev I.V."/>
            <person name="Hibbett D.S."/>
            <person name="Martin F."/>
            <person name="Nordberg H.P."/>
            <person name="Cantor M.N."/>
            <person name="Hua S.X."/>
        </authorList>
    </citation>
    <scope>NUCLEOTIDE SEQUENCE [LARGE SCALE GENOMIC DNA]</scope>
    <source>
        <strain evidence="1 2">Foug A</strain>
    </source>
</reference>
<name>A0A0C2Z5V1_9AGAM</name>
<dbReference type="Proteomes" id="UP000053989">
    <property type="component" value="Unassembled WGS sequence"/>
</dbReference>
<reference evidence="2" key="2">
    <citation type="submission" date="2015-01" db="EMBL/GenBank/DDBJ databases">
        <title>Evolutionary Origins and Diversification of the Mycorrhizal Mutualists.</title>
        <authorList>
            <consortium name="DOE Joint Genome Institute"/>
            <consortium name="Mycorrhizal Genomics Consortium"/>
            <person name="Kohler A."/>
            <person name="Kuo A."/>
            <person name="Nagy L.G."/>
            <person name="Floudas D."/>
            <person name="Copeland A."/>
            <person name="Barry K.W."/>
            <person name="Cichocki N."/>
            <person name="Veneault-Fourrey C."/>
            <person name="LaButti K."/>
            <person name="Lindquist E.A."/>
            <person name="Lipzen A."/>
            <person name="Lundell T."/>
            <person name="Morin E."/>
            <person name="Murat C."/>
            <person name="Riley R."/>
            <person name="Ohm R."/>
            <person name="Sun H."/>
            <person name="Tunlid A."/>
            <person name="Henrissat B."/>
            <person name="Grigoriev I.V."/>
            <person name="Hibbett D.S."/>
            <person name="Martin F."/>
        </authorList>
    </citation>
    <scope>NUCLEOTIDE SEQUENCE [LARGE SCALE GENOMIC DNA]</scope>
    <source>
        <strain evidence="2">Foug A</strain>
    </source>
</reference>
<gene>
    <name evidence="1" type="ORF">SCLCIDRAFT_1134068</name>
</gene>
<keyword evidence="2" id="KW-1185">Reference proteome</keyword>
<dbReference type="EMBL" id="KN822101">
    <property type="protein sequence ID" value="KIM57378.1"/>
    <property type="molecule type" value="Genomic_DNA"/>
</dbReference>
<dbReference type="InParanoid" id="A0A0C2Z5V1"/>
<evidence type="ECO:0000313" key="1">
    <source>
        <dbReference type="EMBL" id="KIM57378.1"/>
    </source>
</evidence>
<protein>
    <submittedName>
        <fullName evidence="1">Uncharacterized protein</fullName>
    </submittedName>
</protein>
<dbReference type="HOGENOM" id="CLU_1687738_0_0_1"/>
<dbReference type="AlphaFoldDB" id="A0A0C2Z5V1"/>
<sequence length="156" mass="17482">MVHNALVANHSSSNAITAVRILTCITACTDTPRLLSSSFCRFPFCFVRFYPPSKSISTLTDLLVLSDENFKCLLMHNVRLGWPHKAVRDRAGDPTAARRPKRLCGTLHWTPASNYLKNPWTSRIFHESLRGYHYSEARSLHCTAEDSSTAIGDLAC</sequence>
<accession>A0A0C2Z5V1</accession>
<organism evidence="1 2">
    <name type="scientific">Scleroderma citrinum Foug A</name>
    <dbReference type="NCBI Taxonomy" id="1036808"/>
    <lineage>
        <taxon>Eukaryota</taxon>
        <taxon>Fungi</taxon>
        <taxon>Dikarya</taxon>
        <taxon>Basidiomycota</taxon>
        <taxon>Agaricomycotina</taxon>
        <taxon>Agaricomycetes</taxon>
        <taxon>Agaricomycetidae</taxon>
        <taxon>Boletales</taxon>
        <taxon>Sclerodermatineae</taxon>
        <taxon>Sclerodermataceae</taxon>
        <taxon>Scleroderma</taxon>
    </lineage>
</organism>
<proteinExistence type="predicted"/>
<evidence type="ECO:0000313" key="2">
    <source>
        <dbReference type="Proteomes" id="UP000053989"/>
    </source>
</evidence>